<dbReference type="Gene3D" id="3.40.50.720">
    <property type="entry name" value="NAD(P)-binding Rossmann-like Domain"/>
    <property type="match status" value="1"/>
</dbReference>
<name>A0A0D2KDL7_9EURO</name>
<gene>
    <name evidence="3" type="ORF">Z520_00901</name>
</gene>
<reference evidence="3 4" key="1">
    <citation type="submission" date="2015-01" db="EMBL/GenBank/DDBJ databases">
        <title>The Genome Sequence of Fonsecaea multimorphosa CBS 102226.</title>
        <authorList>
            <consortium name="The Broad Institute Genomics Platform"/>
            <person name="Cuomo C."/>
            <person name="de Hoog S."/>
            <person name="Gorbushina A."/>
            <person name="Stielow B."/>
            <person name="Teixiera M."/>
            <person name="Abouelleil A."/>
            <person name="Chapman S.B."/>
            <person name="Priest M."/>
            <person name="Young S.K."/>
            <person name="Wortman J."/>
            <person name="Nusbaum C."/>
            <person name="Birren B."/>
        </authorList>
    </citation>
    <scope>NUCLEOTIDE SEQUENCE [LARGE SCALE GENOMIC DNA]</scope>
    <source>
        <strain evidence="3 4">CBS 102226</strain>
    </source>
</reference>
<dbReference type="EMBL" id="KN848062">
    <property type="protein sequence ID" value="KIY04208.1"/>
    <property type="molecule type" value="Genomic_DNA"/>
</dbReference>
<dbReference type="PRINTS" id="PR00080">
    <property type="entry name" value="SDRFAMILY"/>
</dbReference>
<proteinExistence type="inferred from homology"/>
<dbReference type="InterPro" id="IPR036291">
    <property type="entry name" value="NAD(P)-bd_dom_sf"/>
</dbReference>
<evidence type="ECO:0000256" key="2">
    <source>
        <dbReference type="ARBA" id="ARBA00023002"/>
    </source>
</evidence>
<protein>
    <submittedName>
        <fullName evidence="3">Uncharacterized protein</fullName>
    </submittedName>
</protein>
<dbReference type="GeneID" id="27706647"/>
<dbReference type="InterPro" id="IPR002347">
    <property type="entry name" value="SDR_fam"/>
</dbReference>
<evidence type="ECO:0000313" key="4">
    <source>
        <dbReference type="Proteomes" id="UP000053411"/>
    </source>
</evidence>
<dbReference type="RefSeq" id="XP_016638330.1">
    <property type="nucleotide sequence ID" value="XM_016771420.1"/>
</dbReference>
<dbReference type="PANTHER" id="PTHR48107:SF7">
    <property type="entry name" value="RE15974P"/>
    <property type="match status" value="1"/>
</dbReference>
<evidence type="ECO:0000256" key="1">
    <source>
        <dbReference type="ARBA" id="ARBA00006484"/>
    </source>
</evidence>
<organism evidence="3 4">
    <name type="scientific">Fonsecaea multimorphosa CBS 102226</name>
    <dbReference type="NCBI Taxonomy" id="1442371"/>
    <lineage>
        <taxon>Eukaryota</taxon>
        <taxon>Fungi</taxon>
        <taxon>Dikarya</taxon>
        <taxon>Ascomycota</taxon>
        <taxon>Pezizomycotina</taxon>
        <taxon>Eurotiomycetes</taxon>
        <taxon>Chaetothyriomycetidae</taxon>
        <taxon>Chaetothyriales</taxon>
        <taxon>Herpotrichiellaceae</taxon>
        <taxon>Fonsecaea</taxon>
    </lineage>
</organism>
<comment type="similarity">
    <text evidence="1">Belongs to the short-chain dehydrogenases/reductases (SDR) family.</text>
</comment>
<dbReference type="PANTHER" id="PTHR48107">
    <property type="entry name" value="NADPH-DEPENDENT ALDEHYDE REDUCTASE-LIKE PROTEIN, CHLOROPLASTIC-RELATED"/>
    <property type="match status" value="1"/>
</dbReference>
<dbReference type="SUPFAM" id="SSF51735">
    <property type="entry name" value="NAD(P)-binding Rossmann-fold domains"/>
    <property type="match status" value="1"/>
</dbReference>
<dbReference type="PRINTS" id="PR00081">
    <property type="entry name" value="GDHRDH"/>
</dbReference>
<accession>A0A0D2KDL7</accession>
<dbReference type="VEuPathDB" id="FungiDB:Z520_00901"/>
<dbReference type="GO" id="GO:0016614">
    <property type="term" value="F:oxidoreductase activity, acting on CH-OH group of donors"/>
    <property type="evidence" value="ECO:0007669"/>
    <property type="project" value="UniProtKB-ARBA"/>
</dbReference>
<dbReference type="AlphaFoldDB" id="A0A0D2KDL7"/>
<dbReference type="Pfam" id="PF13561">
    <property type="entry name" value="adh_short_C2"/>
    <property type="match status" value="1"/>
</dbReference>
<dbReference type="STRING" id="1442371.A0A0D2KDL7"/>
<keyword evidence="4" id="KW-1185">Reference proteome</keyword>
<dbReference type="OrthoDB" id="47007at2759"/>
<evidence type="ECO:0000313" key="3">
    <source>
        <dbReference type="EMBL" id="KIY04208.1"/>
    </source>
</evidence>
<keyword evidence="2" id="KW-0560">Oxidoreductase</keyword>
<sequence length="270" mass="28325">MITSIPAPLAGRVAIVTGGSRGIGAAVAIDFARKGCSHIAITYLGNIDAANQVVSSIRDISSDIKTALIKADVTSETFGPDVVKATLTSLAVDHIDIVVSNAALTDMNTLQNIETHTKEAFDRFMTANVWTPLQLSLAAIPHIPRGGRIITISSVASKRPNADPLVILGATKAASDSITRALAAKFPRQTGITINSIAVGPTNTDAIRLGMAKLPKEWAQALYERATAEKRIAEVDDITGVVSWVAGPDSKWVNGNFVPCSGGSMLELQG</sequence>
<dbReference type="Proteomes" id="UP000053411">
    <property type="component" value="Unassembled WGS sequence"/>
</dbReference>